<organism evidence="3 4">
    <name type="scientific">Sulfitobacter sediminilitoris</name>
    <dbReference type="NCBI Taxonomy" id="2698830"/>
    <lineage>
        <taxon>Bacteria</taxon>
        <taxon>Pseudomonadati</taxon>
        <taxon>Pseudomonadota</taxon>
        <taxon>Alphaproteobacteria</taxon>
        <taxon>Rhodobacterales</taxon>
        <taxon>Roseobacteraceae</taxon>
        <taxon>Sulfitobacter</taxon>
    </lineage>
</organism>
<dbReference type="NCBIfam" id="NF005687">
    <property type="entry name" value="PRK07487.1"/>
    <property type="match status" value="1"/>
</dbReference>
<gene>
    <name evidence="3" type="ORF">GV827_15405</name>
</gene>
<dbReference type="SUPFAM" id="SSF75304">
    <property type="entry name" value="Amidase signature (AS) enzymes"/>
    <property type="match status" value="1"/>
</dbReference>
<dbReference type="InterPro" id="IPR036928">
    <property type="entry name" value="AS_sf"/>
</dbReference>
<dbReference type="RefSeq" id="WP_164354709.1">
    <property type="nucleotide sequence ID" value="NZ_JAABNT010000010.1"/>
</dbReference>
<sequence>MTDASLWQMAASDLAQKIAAGEISARDAVAANIARMHDRNPAMNAVVDDLSEEAMVEAARLDEVFAASGPVGPLHGIPVTIKENIDQKGHATPNGIAALKDLIAPADSPFVTNLKNAGAVVIGRTNTPEFSFRGTTDNPLHGRTFNPWNDWASAGGSSGGASSAVMSGMGAIAHGNDIGGSLRFPATCTGAATVKPGLGRTPAYNPSQTAERGMLAQITSVQGVICREVRDVRLAMQSAIAYSPQDPWQVPMPWNGPAMDSPIKVGFTTNSYGFDMDPAVLAALTTARDALQDAGYVVEEIETPNMFEIGREATRTLFGETSALMGELMQSYGSADFNTYWAHCLGIAPPYQGDELLAAYARRAGYVRQWLELLADYPLVLTPFLLTPTYAHARDYEGREGAEDIMLKGFYSFAMNFMGLPAGNVPANYNDGLPVGVQIVGRRFREDMILDACDAVESRAGVMAKRLFERG</sequence>
<name>A0A6P0CH38_9RHOB</name>
<reference evidence="3 4" key="1">
    <citation type="submission" date="2020-01" db="EMBL/GenBank/DDBJ databases">
        <title>Sulfitobacter sediminilitoris sp. nov., isolated from a tidal flat.</title>
        <authorList>
            <person name="Park S."/>
            <person name="Yoon J.-H."/>
        </authorList>
    </citation>
    <scope>NUCLEOTIDE SEQUENCE [LARGE SCALE GENOMIC DNA]</scope>
    <source>
        <strain evidence="3 4">JBTF-M27</strain>
    </source>
</reference>
<dbReference type="InterPro" id="IPR000120">
    <property type="entry name" value="Amidase"/>
</dbReference>
<dbReference type="InterPro" id="IPR023631">
    <property type="entry name" value="Amidase_dom"/>
</dbReference>
<evidence type="ECO:0000256" key="1">
    <source>
        <dbReference type="ARBA" id="ARBA00009199"/>
    </source>
</evidence>
<comment type="caution">
    <text evidence="3">The sequence shown here is derived from an EMBL/GenBank/DDBJ whole genome shotgun (WGS) entry which is preliminary data.</text>
</comment>
<dbReference type="Gene3D" id="3.90.1300.10">
    <property type="entry name" value="Amidase signature (AS) domain"/>
    <property type="match status" value="1"/>
</dbReference>
<dbReference type="Pfam" id="PF01425">
    <property type="entry name" value="Amidase"/>
    <property type="match status" value="1"/>
</dbReference>
<dbReference type="EMBL" id="JAABNT010000010">
    <property type="protein sequence ID" value="NEK23783.1"/>
    <property type="molecule type" value="Genomic_DNA"/>
</dbReference>
<proteinExistence type="inferred from homology"/>
<dbReference type="GO" id="GO:0003824">
    <property type="term" value="F:catalytic activity"/>
    <property type="evidence" value="ECO:0007669"/>
    <property type="project" value="InterPro"/>
</dbReference>
<accession>A0A6P0CH38</accession>
<evidence type="ECO:0000259" key="2">
    <source>
        <dbReference type="Pfam" id="PF01425"/>
    </source>
</evidence>
<evidence type="ECO:0000313" key="3">
    <source>
        <dbReference type="EMBL" id="NEK23783.1"/>
    </source>
</evidence>
<evidence type="ECO:0000313" key="4">
    <source>
        <dbReference type="Proteomes" id="UP000468591"/>
    </source>
</evidence>
<dbReference type="PANTHER" id="PTHR11895">
    <property type="entry name" value="TRANSAMIDASE"/>
    <property type="match status" value="1"/>
</dbReference>
<protein>
    <submittedName>
        <fullName evidence="3">Amidase</fullName>
    </submittedName>
</protein>
<dbReference type="PANTHER" id="PTHR11895:SF7">
    <property type="entry name" value="GLUTAMYL-TRNA(GLN) AMIDOTRANSFERASE SUBUNIT A, MITOCHONDRIAL"/>
    <property type="match status" value="1"/>
</dbReference>
<dbReference type="Proteomes" id="UP000468591">
    <property type="component" value="Unassembled WGS sequence"/>
</dbReference>
<keyword evidence="4" id="KW-1185">Reference proteome</keyword>
<dbReference type="AlphaFoldDB" id="A0A6P0CH38"/>
<feature type="domain" description="Amidase" evidence="2">
    <location>
        <begin position="28"/>
        <end position="450"/>
    </location>
</feature>
<comment type="similarity">
    <text evidence="1">Belongs to the amidase family.</text>
</comment>